<dbReference type="AlphaFoldDB" id="A0A9P9FGD3"/>
<reference evidence="1" key="1">
    <citation type="journal article" date="2021" name="Nat. Commun.">
        <title>Genetic determinants of endophytism in the Arabidopsis root mycobiome.</title>
        <authorList>
            <person name="Mesny F."/>
            <person name="Miyauchi S."/>
            <person name="Thiergart T."/>
            <person name="Pickel B."/>
            <person name="Atanasova L."/>
            <person name="Karlsson M."/>
            <person name="Huettel B."/>
            <person name="Barry K.W."/>
            <person name="Haridas S."/>
            <person name="Chen C."/>
            <person name="Bauer D."/>
            <person name="Andreopoulos W."/>
            <person name="Pangilinan J."/>
            <person name="LaButti K."/>
            <person name="Riley R."/>
            <person name="Lipzen A."/>
            <person name="Clum A."/>
            <person name="Drula E."/>
            <person name="Henrissat B."/>
            <person name="Kohler A."/>
            <person name="Grigoriev I.V."/>
            <person name="Martin F.M."/>
            <person name="Hacquard S."/>
        </authorList>
    </citation>
    <scope>NUCLEOTIDE SEQUENCE</scope>
    <source>
        <strain evidence="1">MPI-CAGE-AT-0147</strain>
    </source>
</reference>
<sequence>MITSFGNLPGPGTSTVLRVPQQRAYDDEELNDVVAVVIAPVVARVRDPAADPVLRVAHRCLQLVAEELVPRGDDVVGDARALVVEVLQSPQLVPDVEVDGQDAVPDDRVAHVVDGDDGLAIEVCVCVCVNATYEGKLTLRTFWVKTPLRKLRRSCDMTSAVIRGFSQLAVLSCQSLTALPVSFVISGAGTRCITYSRLDEVQTALGEHHMLRVGPAPQSNEQSPERFQQVDAAKARGGLGIWLWSECVRSKLDAVVLIRAPEGRPVPVAPEPFCMGIFFNDPTFSECEANDMRCYLSMNSFLLSLAWLEGSEETSGRRDFPVFPVYILDGLRNHILLDPYIIAEFTTVSSINDMPEDEMCSDCCINRLAIMQASSYSVYNKNYKSDLELHTVRSTEETCEDVAFLNNDSTVSLYTTNPEIFDYSSIPSGTEICLPLSYGKLISYTNNDTYIGLEAAHDLTSGDIRRFNPWVYFDCSNLVGASSFFGNILCAAPQNGLYTTQGNAY</sequence>
<evidence type="ECO:0000313" key="2">
    <source>
        <dbReference type="Proteomes" id="UP000738349"/>
    </source>
</evidence>
<name>A0A9P9FGD3_9HYPO</name>
<protein>
    <recommendedName>
        <fullName evidence="3">LysM domain-containing protein</fullName>
    </recommendedName>
</protein>
<dbReference type="Proteomes" id="UP000738349">
    <property type="component" value="Unassembled WGS sequence"/>
</dbReference>
<gene>
    <name evidence="1" type="ORF">EDB81DRAFT_853505</name>
</gene>
<dbReference type="OrthoDB" id="5985073at2759"/>
<dbReference type="EMBL" id="JAGMUV010000004">
    <property type="protein sequence ID" value="KAH7160994.1"/>
    <property type="molecule type" value="Genomic_DNA"/>
</dbReference>
<proteinExistence type="predicted"/>
<organism evidence="1 2">
    <name type="scientific">Dactylonectria macrodidyma</name>
    <dbReference type="NCBI Taxonomy" id="307937"/>
    <lineage>
        <taxon>Eukaryota</taxon>
        <taxon>Fungi</taxon>
        <taxon>Dikarya</taxon>
        <taxon>Ascomycota</taxon>
        <taxon>Pezizomycotina</taxon>
        <taxon>Sordariomycetes</taxon>
        <taxon>Hypocreomycetidae</taxon>
        <taxon>Hypocreales</taxon>
        <taxon>Nectriaceae</taxon>
        <taxon>Dactylonectria</taxon>
    </lineage>
</organism>
<evidence type="ECO:0008006" key="3">
    <source>
        <dbReference type="Google" id="ProtNLM"/>
    </source>
</evidence>
<keyword evidence="2" id="KW-1185">Reference proteome</keyword>
<accession>A0A9P9FGD3</accession>
<comment type="caution">
    <text evidence="1">The sequence shown here is derived from an EMBL/GenBank/DDBJ whole genome shotgun (WGS) entry which is preliminary data.</text>
</comment>
<evidence type="ECO:0000313" key="1">
    <source>
        <dbReference type="EMBL" id="KAH7160994.1"/>
    </source>
</evidence>